<keyword evidence="5" id="KW-1015">Disulfide bond</keyword>
<keyword evidence="12" id="KW-1267">Proteomics identification</keyword>
<evidence type="ECO:0000256" key="2">
    <source>
        <dbReference type="ARBA" id="ARBA00022622"/>
    </source>
</evidence>
<dbReference type="GO" id="GO:0005886">
    <property type="term" value="C:plasma membrane"/>
    <property type="evidence" value="ECO:0007669"/>
    <property type="project" value="UniProtKB-SubCell"/>
</dbReference>
<proteinExistence type="evidence at protein level"/>
<dbReference type="InterPro" id="IPR045860">
    <property type="entry name" value="Snake_toxin-like_sf"/>
</dbReference>
<dbReference type="AGR" id="MGI:1888996"/>
<evidence type="ECO:0000256" key="8">
    <source>
        <dbReference type="SAM" id="SignalP"/>
    </source>
</evidence>
<keyword evidence="6" id="KW-0325">Glycoprotein</keyword>
<keyword evidence="2" id="KW-0336">GPI-anchor</keyword>
<reference evidence="9" key="4">
    <citation type="submission" date="2025-09" db="UniProtKB">
        <authorList>
            <consortium name="Ensembl"/>
        </authorList>
    </citation>
    <scope>IDENTIFICATION</scope>
    <source>
        <strain evidence="9">C57BL/6J</strain>
    </source>
</reference>
<comment type="subcellular location">
    <subcellularLocation>
        <location evidence="1">Cell membrane</location>
        <topology evidence="1">Lipid-anchor</topology>
        <topology evidence="1">GPI-anchor</topology>
    </subcellularLocation>
</comment>
<dbReference type="Pfam" id="PF25152">
    <property type="entry name" value="CD59"/>
    <property type="match status" value="1"/>
</dbReference>
<keyword evidence="3 8" id="KW-0732">Signal</keyword>
<keyword evidence="11" id="KW-1185">Reference proteome</keyword>
<evidence type="ECO:0000313" key="10">
    <source>
        <dbReference type="MGI" id="MGI:1888996"/>
    </source>
</evidence>
<evidence type="ECO:0000256" key="5">
    <source>
        <dbReference type="ARBA" id="ARBA00023157"/>
    </source>
</evidence>
<dbReference type="SMR" id="A2BI28"/>
<dbReference type="VEuPathDB" id="HostDB:ENSMUSG00000068686"/>
<feature type="signal peptide" evidence="8">
    <location>
        <begin position="1"/>
        <end position="23"/>
    </location>
</feature>
<evidence type="ECO:0000313" key="11">
    <source>
        <dbReference type="Proteomes" id="UP000000589"/>
    </source>
</evidence>
<accession>A2BI28</accession>
<dbReference type="GO" id="GO:0098552">
    <property type="term" value="C:side of membrane"/>
    <property type="evidence" value="ECO:0007669"/>
    <property type="project" value="UniProtKB-KW"/>
</dbReference>
<keyword evidence="4" id="KW-0472">Membrane</keyword>
<evidence type="ECO:0000256" key="6">
    <source>
        <dbReference type="ARBA" id="ARBA00023180"/>
    </source>
</evidence>
<dbReference type="SUPFAM" id="SSF57302">
    <property type="entry name" value="Snake toxin-like"/>
    <property type="match status" value="1"/>
</dbReference>
<dbReference type="Proteomes" id="UP000000589">
    <property type="component" value="Chromosome 2"/>
</dbReference>
<organism evidence="9 11">
    <name type="scientific">Mus musculus</name>
    <name type="common">Mouse</name>
    <dbReference type="NCBI Taxonomy" id="10090"/>
    <lineage>
        <taxon>Eukaryota</taxon>
        <taxon>Metazoa</taxon>
        <taxon>Chordata</taxon>
        <taxon>Craniata</taxon>
        <taxon>Vertebrata</taxon>
        <taxon>Euteleostomi</taxon>
        <taxon>Mammalia</taxon>
        <taxon>Eutheria</taxon>
        <taxon>Euarchontoglires</taxon>
        <taxon>Glires</taxon>
        <taxon>Rodentia</taxon>
        <taxon>Myomorpha</taxon>
        <taxon>Muroidea</taxon>
        <taxon>Muridae</taxon>
        <taxon>Murinae</taxon>
        <taxon>Mus</taxon>
        <taxon>Mus</taxon>
    </lineage>
</organism>
<gene>
    <name evidence="9 10" type="primary">Cd59b</name>
</gene>
<evidence type="ECO:0000256" key="7">
    <source>
        <dbReference type="ARBA" id="ARBA00023288"/>
    </source>
</evidence>
<evidence type="ECO:0000256" key="1">
    <source>
        <dbReference type="ARBA" id="ARBA00004609"/>
    </source>
</evidence>
<dbReference type="Gene3D" id="2.10.60.10">
    <property type="entry name" value="CD59"/>
    <property type="match status" value="1"/>
</dbReference>
<dbReference type="AlphaFoldDB" id="A2BI28"/>
<reference evidence="9" key="3">
    <citation type="submission" date="2025-08" db="UniProtKB">
        <authorList>
            <consortium name="Ensembl"/>
        </authorList>
    </citation>
    <scope>IDENTIFICATION</scope>
    <source>
        <strain evidence="9">C57BL/6J</strain>
    </source>
</reference>
<evidence type="ECO:0000256" key="3">
    <source>
        <dbReference type="ARBA" id="ARBA00022729"/>
    </source>
</evidence>
<dbReference type="OrthoDB" id="10011411at2759"/>
<reference evidence="9 11" key="1">
    <citation type="journal article" date="2009" name="PLoS Biol.">
        <title>Lineage-specific biology revealed by a finished genome assembly of the mouse.</title>
        <authorList>
            <consortium name="Mouse Genome Sequencing Consortium"/>
            <person name="Church D.M."/>
            <person name="Goodstadt L."/>
            <person name="Hillier L.W."/>
            <person name="Zody M.C."/>
            <person name="Goldstein S."/>
            <person name="She X."/>
            <person name="Bult C.J."/>
            <person name="Agarwala R."/>
            <person name="Cherry J.L."/>
            <person name="DiCuccio M."/>
            <person name="Hlavina W."/>
            <person name="Kapustin Y."/>
            <person name="Meric P."/>
            <person name="Maglott D."/>
            <person name="Birtle Z."/>
            <person name="Marques A.C."/>
            <person name="Graves T."/>
            <person name="Zhou S."/>
            <person name="Teague B."/>
            <person name="Potamousis K."/>
            <person name="Churas C."/>
            <person name="Place M."/>
            <person name="Herschleb J."/>
            <person name="Runnheim R."/>
            <person name="Forrest D."/>
            <person name="Amos-Landgraf J."/>
            <person name="Schwartz D.C."/>
            <person name="Cheng Z."/>
            <person name="Lindblad-Toh K."/>
            <person name="Eichler E.E."/>
            <person name="Ponting C.P."/>
        </authorList>
    </citation>
    <scope>NUCLEOTIDE SEQUENCE [LARGE SCALE GENOMIC DNA]</scope>
    <source>
        <strain evidence="9 11">C57BL/6J</strain>
    </source>
</reference>
<evidence type="ECO:0000256" key="4">
    <source>
        <dbReference type="ARBA" id="ARBA00023136"/>
    </source>
</evidence>
<feature type="chain" id="PRO_5002642729" evidence="8">
    <location>
        <begin position="24"/>
        <end position="88"/>
    </location>
</feature>
<dbReference type="Ensembl" id="ENSMUST00000111131.9">
    <property type="protein sequence ID" value="ENSMUSP00000106761.3"/>
    <property type="gene ID" value="ENSMUSG00000068686.14"/>
</dbReference>
<dbReference type="Bgee" id="ENSMUSG00000068686">
    <property type="expression patterns" value="Expressed in brown adipose tissue and 97 other cell types or tissues"/>
</dbReference>
<reference evidence="9 11" key="2">
    <citation type="journal article" date="2011" name="PLoS Biol.">
        <title>Modernizing reference genome assemblies.</title>
        <authorList>
            <person name="Church D.M."/>
            <person name="Schneider V.A."/>
            <person name="Graves T."/>
            <person name="Auger K."/>
            <person name="Cunningham F."/>
            <person name="Bouk N."/>
            <person name="Chen H.C."/>
            <person name="Agarwala R."/>
            <person name="McLaren W.M."/>
            <person name="Ritchie G.R."/>
            <person name="Albracht D."/>
            <person name="Kremitzki M."/>
            <person name="Rock S."/>
            <person name="Kotkiewicz H."/>
            <person name="Kremitzki C."/>
            <person name="Wollam A."/>
            <person name="Trani L."/>
            <person name="Fulton L."/>
            <person name="Fulton R."/>
            <person name="Matthews L."/>
            <person name="Whitehead S."/>
            <person name="Chow W."/>
            <person name="Torrance J."/>
            <person name="Dunn M."/>
            <person name="Harden G."/>
            <person name="Threadgold G."/>
            <person name="Wood J."/>
            <person name="Collins J."/>
            <person name="Heath P."/>
            <person name="Griffiths G."/>
            <person name="Pelan S."/>
            <person name="Grafham D."/>
            <person name="Eichler E.E."/>
            <person name="Weinstock G."/>
            <person name="Mardis E.R."/>
            <person name="Wilson R.K."/>
            <person name="Howe K."/>
            <person name="Flicek P."/>
            <person name="Hubbard T."/>
        </authorList>
    </citation>
    <scope>NUCLEOTIDE SEQUENCE [LARGE SCALE GENOMIC DNA]</scope>
    <source>
        <strain evidence="9 11">C57BL/6J</strain>
    </source>
</reference>
<dbReference type="MGI" id="MGI:1888996">
    <property type="gene designation" value="Cd59b"/>
</dbReference>
<evidence type="ECO:0000313" key="9">
    <source>
        <dbReference type="Ensembl" id="ENSMUSP00000106761.3"/>
    </source>
</evidence>
<dbReference type="InterPro" id="IPR056949">
    <property type="entry name" value="CD59"/>
</dbReference>
<sequence>MRAQRGLILLLLLLAVFCSTAVSLKCYNCLDPVSSCKINTTCSPNLDSCLYAVAGAAQHSELCILVCDRTNSVWASLGAESTAGEGPA</sequence>
<protein>
    <submittedName>
        <fullName evidence="9">CD59b antigen</fullName>
    </submittedName>
</protein>
<evidence type="ECO:0007829" key="12">
    <source>
        <dbReference type="ProteomicsDB" id="A2BI28"/>
    </source>
</evidence>
<dbReference type="GeneTree" id="ENSGT00390000016309"/>
<dbReference type="ProteomicsDB" id="316425"/>
<dbReference type="ExpressionAtlas" id="A2BI28">
    <property type="expression patterns" value="baseline and differential"/>
</dbReference>
<dbReference type="HOGENOM" id="CLU_2468469_0_0_1"/>
<keyword evidence="7" id="KW-0449">Lipoprotein</keyword>
<name>A2BI28_MOUSE</name>